<evidence type="ECO:0000313" key="4">
    <source>
        <dbReference type="Proteomes" id="UP001058271"/>
    </source>
</evidence>
<feature type="domain" description="AMP-binding enzyme C-terminal" evidence="2">
    <location>
        <begin position="417"/>
        <end position="492"/>
    </location>
</feature>
<accession>A0ABY5YXC8</accession>
<dbReference type="RefSeq" id="WP_260723720.1">
    <property type="nucleotide sequence ID" value="NZ_BAAABS010000011.1"/>
</dbReference>
<dbReference type="InterPro" id="IPR000873">
    <property type="entry name" value="AMP-dep_synth/lig_dom"/>
</dbReference>
<sequence length="503" mass="53066">MTDPLPREYTPRTVPALLRKRAADLGDRPAVSGRDGAGYRTLSYTELDTASSRLAGGLLAAGVAAPGAPVAWAIGNDHGIAGLVLYHAVLKAGAVNVPMSPRLSPVEVAGLLDHCGAETLVVAGDAAPVPGVRTVAVAELAEHAGPGPAHRADEIDLAAVLYTSGTTGLPKGVEHTHASSLAAGIAWADCFRLTGDDVLQSPFPVVSGAGLHFNAMSCLWAGGHVVVDEPVLPGCLERIEQFGATVYVAVPSIYQYWLAYDGLADHDLGSLRLLDYGGASMATSVIERLSERLPGVGFMQTYGFTEAGPGGTYLPAEYTRHRPGSIGARAAGRASRFRVVDDAGREVVAGVPGELQFRGPSVMRGYHRDPEATASVFVDGWIRSGDIVRFDDEGFLYFVDRRRELIVRGGYNIAPAEIEHALLRHPDVLEAAVFGVSHEALGEVPVAAVVLRPGAPATELSIVEYCRTVLADFKAPRVVRLVDELPKNAAGKTLKNVLRESLA</sequence>
<dbReference type="InterPro" id="IPR045851">
    <property type="entry name" value="AMP-bd_C_sf"/>
</dbReference>
<dbReference type="EMBL" id="CP073721">
    <property type="protein sequence ID" value="UWZ34403.1"/>
    <property type="molecule type" value="Genomic_DNA"/>
</dbReference>
<dbReference type="Pfam" id="PF00501">
    <property type="entry name" value="AMP-binding"/>
    <property type="match status" value="1"/>
</dbReference>
<dbReference type="InterPro" id="IPR050237">
    <property type="entry name" value="ATP-dep_AMP-bd_enzyme"/>
</dbReference>
<dbReference type="Gene3D" id="3.30.300.30">
    <property type="match status" value="1"/>
</dbReference>
<dbReference type="Pfam" id="PF13193">
    <property type="entry name" value="AMP-binding_C"/>
    <property type="match status" value="1"/>
</dbReference>
<evidence type="ECO:0000259" key="2">
    <source>
        <dbReference type="Pfam" id="PF13193"/>
    </source>
</evidence>
<proteinExistence type="predicted"/>
<dbReference type="PANTHER" id="PTHR43767">
    <property type="entry name" value="LONG-CHAIN-FATTY-ACID--COA LIGASE"/>
    <property type="match status" value="1"/>
</dbReference>
<protein>
    <submittedName>
        <fullName evidence="3">AMP-binding protein</fullName>
    </submittedName>
</protein>
<gene>
    <name evidence="3" type="ORF">Drose_24630</name>
</gene>
<dbReference type="InterPro" id="IPR042099">
    <property type="entry name" value="ANL_N_sf"/>
</dbReference>
<dbReference type="InterPro" id="IPR025110">
    <property type="entry name" value="AMP-bd_C"/>
</dbReference>
<name>A0ABY5YXC8_9ACTN</name>
<reference evidence="3" key="1">
    <citation type="submission" date="2021-04" db="EMBL/GenBank/DDBJ databases">
        <title>Biosynthetic gene clusters of Dactylosporangioum roseum.</title>
        <authorList>
            <person name="Hartkoorn R.C."/>
            <person name="Beaudoing E."/>
            <person name="Hot D."/>
            <person name="Moureu S."/>
        </authorList>
    </citation>
    <scope>NUCLEOTIDE SEQUENCE</scope>
    <source>
        <strain evidence="3">NRRL B-16295</strain>
    </source>
</reference>
<dbReference type="InterPro" id="IPR020845">
    <property type="entry name" value="AMP-binding_CS"/>
</dbReference>
<evidence type="ECO:0000259" key="1">
    <source>
        <dbReference type="Pfam" id="PF00501"/>
    </source>
</evidence>
<evidence type="ECO:0000313" key="3">
    <source>
        <dbReference type="EMBL" id="UWZ34403.1"/>
    </source>
</evidence>
<dbReference type="Proteomes" id="UP001058271">
    <property type="component" value="Chromosome"/>
</dbReference>
<dbReference type="Gene3D" id="3.40.50.12780">
    <property type="entry name" value="N-terminal domain of ligase-like"/>
    <property type="match status" value="1"/>
</dbReference>
<keyword evidence="4" id="KW-1185">Reference proteome</keyword>
<dbReference type="SUPFAM" id="SSF56801">
    <property type="entry name" value="Acetyl-CoA synthetase-like"/>
    <property type="match status" value="1"/>
</dbReference>
<feature type="domain" description="AMP-dependent synthetase/ligase" evidence="1">
    <location>
        <begin position="19"/>
        <end position="367"/>
    </location>
</feature>
<organism evidence="3 4">
    <name type="scientific">Dactylosporangium roseum</name>
    <dbReference type="NCBI Taxonomy" id="47989"/>
    <lineage>
        <taxon>Bacteria</taxon>
        <taxon>Bacillati</taxon>
        <taxon>Actinomycetota</taxon>
        <taxon>Actinomycetes</taxon>
        <taxon>Micromonosporales</taxon>
        <taxon>Micromonosporaceae</taxon>
        <taxon>Dactylosporangium</taxon>
    </lineage>
</organism>
<dbReference type="PANTHER" id="PTHR43767:SF1">
    <property type="entry name" value="NONRIBOSOMAL PEPTIDE SYNTHASE PES1 (EUROFUNG)-RELATED"/>
    <property type="match status" value="1"/>
</dbReference>
<dbReference type="PROSITE" id="PS00455">
    <property type="entry name" value="AMP_BINDING"/>
    <property type="match status" value="1"/>
</dbReference>